<dbReference type="Proteomes" id="UP001281147">
    <property type="component" value="Unassembled WGS sequence"/>
</dbReference>
<protein>
    <submittedName>
        <fullName evidence="1">Uncharacterized protein</fullName>
    </submittedName>
</protein>
<organism evidence="1 2">
    <name type="scientific">Vermiconidia calcicola</name>
    <dbReference type="NCBI Taxonomy" id="1690605"/>
    <lineage>
        <taxon>Eukaryota</taxon>
        <taxon>Fungi</taxon>
        <taxon>Dikarya</taxon>
        <taxon>Ascomycota</taxon>
        <taxon>Pezizomycotina</taxon>
        <taxon>Dothideomycetes</taxon>
        <taxon>Dothideomycetidae</taxon>
        <taxon>Mycosphaerellales</taxon>
        <taxon>Extremaceae</taxon>
        <taxon>Vermiconidia</taxon>
    </lineage>
</organism>
<evidence type="ECO:0000313" key="1">
    <source>
        <dbReference type="EMBL" id="KAK3699188.1"/>
    </source>
</evidence>
<dbReference type="EMBL" id="JAUTXU010000200">
    <property type="protein sequence ID" value="KAK3699188.1"/>
    <property type="molecule type" value="Genomic_DNA"/>
</dbReference>
<accession>A0ACC3MNF5</accession>
<gene>
    <name evidence="1" type="ORF">LTR37_016549</name>
</gene>
<reference evidence="1" key="1">
    <citation type="submission" date="2023-07" db="EMBL/GenBank/DDBJ databases">
        <title>Black Yeasts Isolated from many extreme environments.</title>
        <authorList>
            <person name="Coleine C."/>
            <person name="Stajich J.E."/>
            <person name="Selbmann L."/>
        </authorList>
    </citation>
    <scope>NUCLEOTIDE SEQUENCE</scope>
    <source>
        <strain evidence="1">CCFEE 5714</strain>
    </source>
</reference>
<comment type="caution">
    <text evidence="1">The sequence shown here is derived from an EMBL/GenBank/DDBJ whole genome shotgun (WGS) entry which is preliminary data.</text>
</comment>
<keyword evidence="2" id="KW-1185">Reference proteome</keyword>
<evidence type="ECO:0000313" key="2">
    <source>
        <dbReference type="Proteomes" id="UP001281147"/>
    </source>
</evidence>
<name>A0ACC3MNF5_9PEZI</name>
<sequence>MGDLNKTAEAAPTPIPASTPVPVEIACMDMSPPINTTPSKTSQKRKAPTKTIADASDSEEDATPRKKAKGTPARLRKANKTPNKALPMANSYALSADHDKMLIDKRNAGASWEEIRKEWAKMTGEQTAHSTLPNRYSRLQSNFVIIKEEDNATLMQCKRDIEAQFDRERWQLVSKAMEDKGTESYKPDALKRQYQKLLLLGDELIKDDSSAKKPRGKKGGKNVEDDMDEEE</sequence>
<proteinExistence type="predicted"/>